<dbReference type="InterPro" id="IPR036705">
    <property type="entry name" value="Ribosyl_crysJ1_sf"/>
</dbReference>
<proteinExistence type="predicted"/>
<evidence type="ECO:0000256" key="1">
    <source>
        <dbReference type="PIRSR" id="PIRSR605502-1"/>
    </source>
</evidence>
<dbReference type="RefSeq" id="WP_055054141.1">
    <property type="nucleotide sequence ID" value="NZ_CYZA01000024.1"/>
</dbReference>
<evidence type="ECO:0000313" key="2">
    <source>
        <dbReference type="EMBL" id="CUO46363.1"/>
    </source>
</evidence>
<keyword evidence="1" id="KW-0460">Magnesium</keyword>
<dbReference type="PROSITE" id="PS50270">
    <property type="entry name" value="NGF_2"/>
    <property type="match status" value="1"/>
</dbReference>
<dbReference type="Proteomes" id="UP000095447">
    <property type="component" value="Unassembled WGS sequence"/>
</dbReference>
<gene>
    <name evidence="2" type="ORF">ERS852395_03119</name>
</gene>
<dbReference type="GO" id="GO:0046872">
    <property type="term" value="F:metal ion binding"/>
    <property type="evidence" value="ECO:0007669"/>
    <property type="project" value="UniProtKB-KW"/>
</dbReference>
<dbReference type="InterPro" id="IPR005502">
    <property type="entry name" value="Ribosyl_crysJ1"/>
</dbReference>
<feature type="binding site" evidence="1">
    <location>
        <position position="396"/>
    </location>
    <ligand>
        <name>Mg(2+)</name>
        <dbReference type="ChEBI" id="CHEBI:18420"/>
        <label>1</label>
    </ligand>
</feature>
<dbReference type="Pfam" id="PF03747">
    <property type="entry name" value="ADP_ribosyl_GH"/>
    <property type="match status" value="1"/>
</dbReference>
<dbReference type="EMBL" id="CYZA01000024">
    <property type="protein sequence ID" value="CUO46363.1"/>
    <property type="molecule type" value="Genomic_DNA"/>
</dbReference>
<keyword evidence="1" id="KW-0479">Metal-binding</keyword>
<evidence type="ECO:0000313" key="3">
    <source>
        <dbReference type="Proteomes" id="UP000095447"/>
    </source>
</evidence>
<dbReference type="Gene3D" id="1.10.4080.10">
    <property type="entry name" value="ADP-ribosylation/Crystallin J1"/>
    <property type="match status" value="1"/>
</dbReference>
<accession>A0A174F7Y2</accession>
<feature type="binding site" evidence="1">
    <location>
        <position position="398"/>
    </location>
    <ligand>
        <name>Mg(2+)</name>
        <dbReference type="ChEBI" id="CHEBI:18420"/>
        <label>1</label>
    </ligand>
</feature>
<dbReference type="AlphaFoldDB" id="A0A174F7Y2"/>
<organism evidence="2 3">
    <name type="scientific">Blautia obeum</name>
    <dbReference type="NCBI Taxonomy" id="40520"/>
    <lineage>
        <taxon>Bacteria</taxon>
        <taxon>Bacillati</taxon>
        <taxon>Bacillota</taxon>
        <taxon>Clostridia</taxon>
        <taxon>Lachnospirales</taxon>
        <taxon>Lachnospiraceae</taxon>
        <taxon>Blautia</taxon>
    </lineage>
</organism>
<reference evidence="2 3" key="1">
    <citation type="submission" date="2015-09" db="EMBL/GenBank/DDBJ databases">
        <authorList>
            <consortium name="Pathogen Informatics"/>
        </authorList>
    </citation>
    <scope>NUCLEOTIDE SEQUENCE [LARGE SCALE GENOMIC DNA]</scope>
    <source>
        <strain evidence="2 3">2789STDY5608838</strain>
    </source>
</reference>
<keyword evidence="2" id="KW-0378">Hydrolase</keyword>
<dbReference type="GO" id="GO:0016787">
    <property type="term" value="F:hydrolase activity"/>
    <property type="evidence" value="ECO:0007669"/>
    <property type="project" value="UniProtKB-KW"/>
</dbReference>
<protein>
    <submittedName>
        <fullName evidence="2">ADP-ribosylglycohydrolase</fullName>
    </submittedName>
</protein>
<name>A0A174F7Y2_9FIRM</name>
<comment type="cofactor">
    <cofactor evidence="1">
        <name>Mg(2+)</name>
        <dbReference type="ChEBI" id="CHEBI:18420"/>
    </cofactor>
    <text evidence="1">Binds 2 magnesium ions per subunit.</text>
</comment>
<dbReference type="SUPFAM" id="SSF101478">
    <property type="entry name" value="ADP-ribosylglycohydrolase"/>
    <property type="match status" value="1"/>
</dbReference>
<sequence>MIENTLWMTYFEYLPIELKQAEEEGKNVELYRKEIEEIIQTSGDMSFEEKERKAWEILDRIEKEPIKREFPYQEPNEIEKIEELRNTELRRNFTVDQATIEDRVWGAWLGRCIGCLLGQPIEGWKRKRIEGFLKDTDNYPVERFLSSDVSEEIIHKYNVSNNGENAFCDTVTHWINNIVDMPEDDDTNYTVIGLKTLEIYGKDFTSDQIAWMWLTSLAMGHVSTAERVAYRNIGNLVPTSKSGWWKNPYREWIGAQIRADIFGYVCPGDPKKAADMAWRDARISHAKNGIYGEMFVAALLAAAYAESNVVKLIETALGEIPATSRLYEVVLGIVSDYCNGVSKEKAINKLHSKYNEDDSHDWCLTITNAAVVAISILYGETDFTNALGIAMECGYDTDCNGATVGSIMGIMIGAKNIPESWKNNVTGILRTGVSGFYQVSIEELTRRTCAIIDKK</sequence>